<feature type="signal peptide" evidence="1">
    <location>
        <begin position="1"/>
        <end position="20"/>
    </location>
</feature>
<organism evidence="3 4">
    <name type="scientific">Barnesiella viscericola</name>
    <dbReference type="NCBI Taxonomy" id="397865"/>
    <lineage>
        <taxon>Bacteria</taxon>
        <taxon>Pseudomonadati</taxon>
        <taxon>Bacteroidota</taxon>
        <taxon>Bacteroidia</taxon>
        <taxon>Bacteroidales</taxon>
        <taxon>Barnesiellaceae</taxon>
        <taxon>Barnesiella</taxon>
    </lineage>
</organism>
<feature type="chain" id="PRO_5037909313" evidence="1">
    <location>
        <begin position="21"/>
        <end position="135"/>
    </location>
</feature>
<dbReference type="Gene3D" id="3.10.450.50">
    <property type="match status" value="1"/>
</dbReference>
<gene>
    <name evidence="3" type="ORF">K8U91_06590</name>
</gene>
<accession>A0A921SVA3</accession>
<sequence>MKRFFYFSMMAIAMMMFACSTSSSTPSDALLEYVDLLKAGKYEKFVEGMAFKEGLTQEQIQEQKAMWASLLQEKGAKEYEKLGGLKGIEITSEEISEDGNSAVIKFKQTFGDGTTKDGSQAMVKRDGKWLMDINK</sequence>
<comment type="caution">
    <text evidence="3">The sequence shown here is derived from an EMBL/GenBank/DDBJ whole genome shotgun (WGS) entry which is preliminary data.</text>
</comment>
<evidence type="ECO:0000313" key="4">
    <source>
        <dbReference type="Proteomes" id="UP000757103"/>
    </source>
</evidence>
<keyword evidence="1" id="KW-0732">Signal</keyword>
<proteinExistence type="predicted"/>
<evidence type="ECO:0000256" key="1">
    <source>
        <dbReference type="SAM" id="SignalP"/>
    </source>
</evidence>
<reference evidence="3" key="2">
    <citation type="submission" date="2021-09" db="EMBL/GenBank/DDBJ databases">
        <authorList>
            <person name="Gilroy R."/>
        </authorList>
    </citation>
    <scope>NUCLEOTIDE SEQUENCE</scope>
    <source>
        <strain evidence="3">CHK121-7720</strain>
    </source>
</reference>
<dbReference type="PROSITE" id="PS51257">
    <property type="entry name" value="PROKAR_LIPOPROTEIN"/>
    <property type="match status" value="1"/>
</dbReference>
<dbReference type="RefSeq" id="WP_272961155.1">
    <property type="nucleotide sequence ID" value="NZ_CAKMIC010000020.1"/>
</dbReference>
<feature type="domain" description="DUF4878" evidence="2">
    <location>
        <begin position="23"/>
        <end position="129"/>
    </location>
</feature>
<evidence type="ECO:0000259" key="2">
    <source>
        <dbReference type="Pfam" id="PF12870"/>
    </source>
</evidence>
<protein>
    <submittedName>
        <fullName evidence="3">DUF4878 domain-containing protein</fullName>
    </submittedName>
</protein>
<name>A0A921SVA3_9BACT</name>
<evidence type="ECO:0000313" key="3">
    <source>
        <dbReference type="EMBL" id="HJG89122.1"/>
    </source>
</evidence>
<dbReference type="InterPro" id="IPR024267">
    <property type="entry name" value="DUF4878"/>
</dbReference>
<reference evidence="3" key="1">
    <citation type="journal article" date="2021" name="PeerJ">
        <title>Extensive microbial diversity within the chicken gut microbiome revealed by metagenomics and culture.</title>
        <authorList>
            <person name="Gilroy R."/>
            <person name="Ravi A."/>
            <person name="Getino M."/>
            <person name="Pursley I."/>
            <person name="Horton D.L."/>
            <person name="Alikhan N.F."/>
            <person name="Baker D."/>
            <person name="Gharbi K."/>
            <person name="Hall N."/>
            <person name="Watson M."/>
            <person name="Adriaenssens E.M."/>
            <person name="Foster-Nyarko E."/>
            <person name="Jarju S."/>
            <person name="Secka A."/>
            <person name="Antonio M."/>
            <person name="Oren A."/>
            <person name="Chaudhuri R.R."/>
            <person name="La Ragione R."/>
            <person name="Hildebrand F."/>
            <person name="Pallen M.J."/>
        </authorList>
    </citation>
    <scope>NUCLEOTIDE SEQUENCE</scope>
    <source>
        <strain evidence="3">CHK121-7720</strain>
    </source>
</reference>
<dbReference type="Proteomes" id="UP000757103">
    <property type="component" value="Unassembled WGS sequence"/>
</dbReference>
<dbReference type="EMBL" id="DYUD01000021">
    <property type="protein sequence ID" value="HJG89122.1"/>
    <property type="molecule type" value="Genomic_DNA"/>
</dbReference>
<dbReference type="Pfam" id="PF12870">
    <property type="entry name" value="DUF4878"/>
    <property type="match status" value="1"/>
</dbReference>
<dbReference type="AlphaFoldDB" id="A0A921SVA3"/>